<sequence length="341" mass="35752">MIGVDTKIAVAGAGSIGCHAGGCLALAGRRVSLLCRPALADAVEKRGLRIVDLGGGARDVPARAIGAESDPAVALADAGVVLVTVKSRDTAAMAELVARHARADAVVVSLQNGVRNADALRRALPATMTVVTGMVPFNVVRGETAEGAPMFHRASSGSTLLAAGVPGLRDLLNVAGFPVAEHGDIDAVLWGKLVMNLNNAFNALSGLPLAEQLGDRRWRRPFADQVSEALDVLRAAGIRPRAAAGPPPALIPSILRLPDWLFRILARRMLSIDPQARSSMWEDLQRGRPTEIDEFQGVIVEIAERHGRTAPLSTRIMKLVRDAEKAGAGSPALTPEDMAGA</sequence>
<dbReference type="SUPFAM" id="SSF48179">
    <property type="entry name" value="6-phosphogluconate dehydrogenase C-terminal domain-like"/>
    <property type="match status" value="1"/>
</dbReference>
<comment type="function">
    <text evidence="10">Catalyzes the NADPH-dependent reduction of ketopantoate into pantoic acid.</text>
</comment>
<dbReference type="InterPro" id="IPR050838">
    <property type="entry name" value="Ketopantoate_reductase"/>
</dbReference>
<evidence type="ECO:0000256" key="5">
    <source>
        <dbReference type="ARBA" id="ARBA00022655"/>
    </source>
</evidence>
<dbReference type="EC" id="1.1.1.169" evidence="3 10"/>
<dbReference type="PANTHER" id="PTHR43765">
    <property type="entry name" value="2-DEHYDROPANTOATE 2-REDUCTASE-RELATED"/>
    <property type="match status" value="1"/>
</dbReference>
<evidence type="ECO:0000256" key="10">
    <source>
        <dbReference type="RuleBase" id="RU362068"/>
    </source>
</evidence>
<feature type="domain" description="Ketopantoate reductase C-terminal" evidence="12">
    <location>
        <begin position="184"/>
        <end position="323"/>
    </location>
</feature>
<evidence type="ECO:0000313" key="13">
    <source>
        <dbReference type="EMBL" id="MEX4006534.1"/>
    </source>
</evidence>
<accession>A0ABV3WPF0</accession>
<dbReference type="GO" id="GO:0008677">
    <property type="term" value="F:2-dehydropantoate 2-reductase activity"/>
    <property type="evidence" value="ECO:0007669"/>
    <property type="project" value="UniProtKB-EC"/>
</dbReference>
<evidence type="ECO:0000256" key="6">
    <source>
        <dbReference type="ARBA" id="ARBA00022857"/>
    </source>
</evidence>
<keyword evidence="14" id="KW-1185">Reference proteome</keyword>
<dbReference type="NCBIfam" id="NF006083">
    <property type="entry name" value="PRK08229.1"/>
    <property type="match status" value="1"/>
</dbReference>
<dbReference type="PANTHER" id="PTHR43765:SF2">
    <property type="entry name" value="2-DEHYDROPANTOATE 2-REDUCTASE"/>
    <property type="match status" value="1"/>
</dbReference>
<dbReference type="InterPro" id="IPR003710">
    <property type="entry name" value="ApbA"/>
</dbReference>
<dbReference type="InterPro" id="IPR013328">
    <property type="entry name" value="6PGD_dom2"/>
</dbReference>
<name>A0ABV3WPF0_9HYPH</name>
<evidence type="ECO:0000256" key="2">
    <source>
        <dbReference type="ARBA" id="ARBA00007870"/>
    </source>
</evidence>
<dbReference type="Gene3D" id="3.40.50.720">
    <property type="entry name" value="NAD(P)-binding Rossmann-like Domain"/>
    <property type="match status" value="1"/>
</dbReference>
<feature type="domain" description="Ketopantoate reductase N-terminal" evidence="11">
    <location>
        <begin position="8"/>
        <end position="145"/>
    </location>
</feature>
<dbReference type="InterPro" id="IPR013332">
    <property type="entry name" value="KPR_N"/>
</dbReference>
<dbReference type="EMBL" id="JAZHFV010000001">
    <property type="protein sequence ID" value="MEX4006534.1"/>
    <property type="molecule type" value="Genomic_DNA"/>
</dbReference>
<evidence type="ECO:0000256" key="7">
    <source>
        <dbReference type="ARBA" id="ARBA00023002"/>
    </source>
</evidence>
<dbReference type="InterPro" id="IPR036291">
    <property type="entry name" value="NAD(P)-bd_dom_sf"/>
</dbReference>
<dbReference type="InterPro" id="IPR008927">
    <property type="entry name" value="6-PGluconate_DH-like_C_sf"/>
</dbReference>
<proteinExistence type="inferred from homology"/>
<dbReference type="PROSITE" id="PS51257">
    <property type="entry name" value="PROKAR_LIPOPROTEIN"/>
    <property type="match status" value="1"/>
</dbReference>
<reference evidence="13 14" key="1">
    <citation type="submission" date="2024-01" db="EMBL/GenBank/DDBJ databases">
        <title>New evidence supports the origin of RcGTA from prophage.</title>
        <authorList>
            <person name="Xu Y."/>
            <person name="Liu B."/>
            <person name="Chen F."/>
        </authorList>
    </citation>
    <scope>NUCLEOTIDE SEQUENCE [LARGE SCALE GENOMIC DNA]</scope>
    <source>
        <strain evidence="13 14">CBW1107-2</strain>
    </source>
</reference>
<gene>
    <name evidence="13" type="ORF">V1479_04415</name>
</gene>
<dbReference type="RefSeq" id="WP_368801824.1">
    <property type="nucleotide sequence ID" value="NZ_JAZHFV010000001.1"/>
</dbReference>
<evidence type="ECO:0000313" key="14">
    <source>
        <dbReference type="Proteomes" id="UP001559025"/>
    </source>
</evidence>
<dbReference type="InterPro" id="IPR013752">
    <property type="entry name" value="KPA_reductase"/>
</dbReference>
<dbReference type="Proteomes" id="UP001559025">
    <property type="component" value="Unassembled WGS sequence"/>
</dbReference>
<evidence type="ECO:0000256" key="8">
    <source>
        <dbReference type="ARBA" id="ARBA00032024"/>
    </source>
</evidence>
<dbReference type="Gene3D" id="1.10.1040.10">
    <property type="entry name" value="N-(1-d-carboxylethyl)-l-norvaline Dehydrogenase, domain 2"/>
    <property type="match status" value="1"/>
</dbReference>
<dbReference type="Pfam" id="PF08546">
    <property type="entry name" value="ApbA_C"/>
    <property type="match status" value="1"/>
</dbReference>
<comment type="catalytic activity">
    <reaction evidence="9 10">
        <text>(R)-pantoate + NADP(+) = 2-dehydropantoate + NADPH + H(+)</text>
        <dbReference type="Rhea" id="RHEA:16233"/>
        <dbReference type="ChEBI" id="CHEBI:11561"/>
        <dbReference type="ChEBI" id="CHEBI:15378"/>
        <dbReference type="ChEBI" id="CHEBI:15980"/>
        <dbReference type="ChEBI" id="CHEBI:57783"/>
        <dbReference type="ChEBI" id="CHEBI:58349"/>
        <dbReference type="EC" id="1.1.1.169"/>
    </reaction>
</comment>
<comment type="pathway">
    <text evidence="1 10">Cofactor biosynthesis; (R)-pantothenate biosynthesis; (R)-pantoate from 3-methyl-2-oxobutanoate: step 2/2.</text>
</comment>
<evidence type="ECO:0000256" key="1">
    <source>
        <dbReference type="ARBA" id="ARBA00004994"/>
    </source>
</evidence>
<organism evidence="13 14">
    <name type="scientific">Neoaquamicrobium sediminum</name>
    <dbReference type="NCBI Taxonomy" id="1849104"/>
    <lineage>
        <taxon>Bacteria</taxon>
        <taxon>Pseudomonadati</taxon>
        <taxon>Pseudomonadota</taxon>
        <taxon>Alphaproteobacteria</taxon>
        <taxon>Hyphomicrobiales</taxon>
        <taxon>Phyllobacteriaceae</taxon>
        <taxon>Neoaquamicrobium</taxon>
    </lineage>
</organism>
<evidence type="ECO:0000259" key="11">
    <source>
        <dbReference type="Pfam" id="PF02558"/>
    </source>
</evidence>
<evidence type="ECO:0000256" key="3">
    <source>
        <dbReference type="ARBA" id="ARBA00013014"/>
    </source>
</evidence>
<keyword evidence="7 10" id="KW-0560">Oxidoreductase</keyword>
<dbReference type="Pfam" id="PF02558">
    <property type="entry name" value="ApbA"/>
    <property type="match status" value="1"/>
</dbReference>
<evidence type="ECO:0000256" key="4">
    <source>
        <dbReference type="ARBA" id="ARBA00019465"/>
    </source>
</evidence>
<dbReference type="SUPFAM" id="SSF51735">
    <property type="entry name" value="NAD(P)-binding Rossmann-fold domains"/>
    <property type="match status" value="1"/>
</dbReference>
<comment type="similarity">
    <text evidence="2 10">Belongs to the ketopantoate reductase family.</text>
</comment>
<comment type="caution">
    <text evidence="13">The sequence shown here is derived from an EMBL/GenBank/DDBJ whole genome shotgun (WGS) entry which is preliminary data.</text>
</comment>
<keyword evidence="6 10" id="KW-0521">NADP</keyword>
<keyword evidence="5 10" id="KW-0566">Pantothenate biosynthesis</keyword>
<dbReference type="NCBIfam" id="TIGR00745">
    <property type="entry name" value="apbA_panE"/>
    <property type="match status" value="1"/>
</dbReference>
<evidence type="ECO:0000259" key="12">
    <source>
        <dbReference type="Pfam" id="PF08546"/>
    </source>
</evidence>
<evidence type="ECO:0000256" key="9">
    <source>
        <dbReference type="ARBA" id="ARBA00048793"/>
    </source>
</evidence>
<protein>
    <recommendedName>
        <fullName evidence="4 10">2-dehydropantoate 2-reductase</fullName>
        <ecNumber evidence="3 10">1.1.1.169</ecNumber>
    </recommendedName>
    <alternativeName>
        <fullName evidence="8 10">Ketopantoate reductase</fullName>
    </alternativeName>
</protein>